<dbReference type="InterPro" id="IPR007047">
    <property type="entry name" value="Flp_Fap"/>
</dbReference>
<accession>A0A285PH16</accession>
<dbReference type="AlphaFoldDB" id="A0A285PH16"/>
<reference evidence="2 3" key="1">
    <citation type="submission" date="2017-09" db="EMBL/GenBank/DDBJ databases">
        <authorList>
            <person name="Ehlers B."/>
            <person name="Leendertz F.H."/>
        </authorList>
    </citation>
    <scope>NUCLEOTIDE SEQUENCE [LARGE SCALE GENOMIC DNA]</scope>
    <source>
        <strain evidence="2 3">DSM 18289</strain>
    </source>
</reference>
<gene>
    <name evidence="2" type="ORF">SAMN06265368_3818</name>
</gene>
<protein>
    <submittedName>
        <fullName evidence="2">Pilus assembly protein Flp/PilA</fullName>
    </submittedName>
</protein>
<feature type="transmembrane region" description="Helical" evidence="1">
    <location>
        <begin position="16"/>
        <end position="37"/>
    </location>
</feature>
<evidence type="ECO:0000313" key="2">
    <source>
        <dbReference type="EMBL" id="SNZ20708.1"/>
    </source>
</evidence>
<dbReference type="Pfam" id="PF04964">
    <property type="entry name" value="Flp_Fap"/>
    <property type="match status" value="1"/>
</dbReference>
<organism evidence="2 3">
    <name type="scientific">Cohaesibacter gelatinilyticus</name>
    <dbReference type="NCBI Taxonomy" id="372072"/>
    <lineage>
        <taxon>Bacteria</taxon>
        <taxon>Pseudomonadati</taxon>
        <taxon>Pseudomonadota</taxon>
        <taxon>Alphaproteobacteria</taxon>
        <taxon>Hyphomicrobiales</taxon>
        <taxon>Cohaesibacteraceae</taxon>
    </lineage>
</organism>
<dbReference type="RefSeq" id="WP_097155068.1">
    <property type="nucleotide sequence ID" value="NZ_OBEL01000005.1"/>
</dbReference>
<keyword evidence="1" id="KW-0812">Transmembrane</keyword>
<evidence type="ECO:0000313" key="3">
    <source>
        <dbReference type="Proteomes" id="UP000219439"/>
    </source>
</evidence>
<keyword evidence="3" id="KW-1185">Reference proteome</keyword>
<keyword evidence="1" id="KW-1133">Transmembrane helix</keyword>
<keyword evidence="1" id="KW-0472">Membrane</keyword>
<evidence type="ECO:0000256" key="1">
    <source>
        <dbReference type="SAM" id="Phobius"/>
    </source>
</evidence>
<proteinExistence type="predicted"/>
<name>A0A285PH16_9HYPH</name>
<sequence>MKNFARFLNDESGATAIEYALLAGLIGVGIVAAAGTLEDAITALFNRIGTALGAAAV</sequence>
<dbReference type="Proteomes" id="UP000219439">
    <property type="component" value="Unassembled WGS sequence"/>
</dbReference>
<dbReference type="EMBL" id="OBEL01000005">
    <property type="protein sequence ID" value="SNZ20708.1"/>
    <property type="molecule type" value="Genomic_DNA"/>
</dbReference>